<feature type="transmembrane region" description="Helical" evidence="6">
    <location>
        <begin position="7"/>
        <end position="30"/>
    </location>
</feature>
<feature type="transmembrane region" description="Helical" evidence="6">
    <location>
        <begin position="78"/>
        <end position="99"/>
    </location>
</feature>
<feature type="transmembrane region" description="Helical" evidence="6">
    <location>
        <begin position="241"/>
        <end position="262"/>
    </location>
</feature>
<dbReference type="EMBL" id="MPUH01000263">
    <property type="protein sequence ID" value="OMJ84627.1"/>
    <property type="molecule type" value="Genomic_DNA"/>
</dbReference>
<dbReference type="AlphaFoldDB" id="A0A1R2C6K4"/>
<dbReference type="OrthoDB" id="289951at2759"/>
<dbReference type="PANTHER" id="PTHR43385">
    <property type="entry name" value="RIBOFLAVIN TRANSPORTER RIBJ"/>
    <property type="match status" value="1"/>
</dbReference>
<keyword evidence="3 6" id="KW-0812">Transmembrane</keyword>
<evidence type="ECO:0000256" key="6">
    <source>
        <dbReference type="SAM" id="Phobius"/>
    </source>
</evidence>
<comment type="subcellular location">
    <subcellularLocation>
        <location evidence="1">Membrane</location>
        <topology evidence="1">Multi-pass membrane protein</topology>
    </subcellularLocation>
</comment>
<dbReference type="Pfam" id="PF07690">
    <property type="entry name" value="MFS_1"/>
    <property type="match status" value="1"/>
</dbReference>
<dbReference type="InterPro" id="IPR011701">
    <property type="entry name" value="MFS"/>
</dbReference>
<feature type="transmembrane region" description="Helical" evidence="6">
    <location>
        <begin position="105"/>
        <end position="128"/>
    </location>
</feature>
<feature type="transmembrane region" description="Helical" evidence="6">
    <location>
        <begin position="50"/>
        <end position="71"/>
    </location>
</feature>
<evidence type="ECO:0000313" key="8">
    <source>
        <dbReference type="Proteomes" id="UP000187209"/>
    </source>
</evidence>
<dbReference type="InterPro" id="IPR052983">
    <property type="entry name" value="MFS_Riboflavin_Transporter"/>
</dbReference>
<feature type="transmembrane region" description="Helical" evidence="6">
    <location>
        <begin position="306"/>
        <end position="323"/>
    </location>
</feature>
<dbReference type="GO" id="GO:0022857">
    <property type="term" value="F:transmembrane transporter activity"/>
    <property type="evidence" value="ECO:0007669"/>
    <property type="project" value="InterPro"/>
</dbReference>
<dbReference type="InterPro" id="IPR036259">
    <property type="entry name" value="MFS_trans_sf"/>
</dbReference>
<protein>
    <recommendedName>
        <fullName evidence="9">Major facilitator superfamily (MFS) profile domain-containing protein</fullName>
    </recommendedName>
</protein>
<evidence type="ECO:0000256" key="1">
    <source>
        <dbReference type="ARBA" id="ARBA00004141"/>
    </source>
</evidence>
<dbReference type="Proteomes" id="UP000187209">
    <property type="component" value="Unassembled WGS sequence"/>
</dbReference>
<evidence type="ECO:0000256" key="4">
    <source>
        <dbReference type="ARBA" id="ARBA00022989"/>
    </source>
</evidence>
<accession>A0A1R2C6K4</accession>
<dbReference type="PANTHER" id="PTHR43385:SF1">
    <property type="entry name" value="RIBOFLAVIN TRANSPORTER RIBJ"/>
    <property type="match status" value="1"/>
</dbReference>
<organism evidence="7 8">
    <name type="scientific">Stentor coeruleus</name>
    <dbReference type="NCBI Taxonomy" id="5963"/>
    <lineage>
        <taxon>Eukaryota</taxon>
        <taxon>Sar</taxon>
        <taxon>Alveolata</taxon>
        <taxon>Ciliophora</taxon>
        <taxon>Postciliodesmatophora</taxon>
        <taxon>Heterotrichea</taxon>
        <taxon>Heterotrichida</taxon>
        <taxon>Stentoridae</taxon>
        <taxon>Stentor</taxon>
    </lineage>
</organism>
<name>A0A1R2C6K4_9CILI</name>
<keyword evidence="8" id="KW-1185">Reference proteome</keyword>
<proteinExistence type="predicted"/>
<gene>
    <name evidence="7" type="ORF">SteCoe_14218</name>
</gene>
<dbReference type="SUPFAM" id="SSF103473">
    <property type="entry name" value="MFS general substrate transporter"/>
    <property type="match status" value="1"/>
</dbReference>
<feature type="transmembrane region" description="Helical" evidence="6">
    <location>
        <begin position="274"/>
        <end position="294"/>
    </location>
</feature>
<feature type="transmembrane region" description="Helical" evidence="6">
    <location>
        <begin position="194"/>
        <end position="212"/>
    </location>
</feature>
<feature type="transmembrane region" description="Helical" evidence="6">
    <location>
        <begin position="140"/>
        <end position="161"/>
    </location>
</feature>
<evidence type="ECO:0000256" key="2">
    <source>
        <dbReference type="ARBA" id="ARBA00022448"/>
    </source>
</evidence>
<keyword evidence="4 6" id="KW-1133">Transmembrane helix</keyword>
<sequence>MKKVIRLVLLFIGGTLLNAIAGILNMWGTIAPYIGSYYHHIDNSVYVSDFIIVSLISYISETSFTMLACYLIRCMTPYWILTIGVSITTIGIFGCSYILNPYLFIWVFSLCIGALSSSIYLPSLWILWNEYPEHKSRTSGIILAGYSFGPVPFSILFTMVVNPYDYPAETVKKNGQEDEQVFGDYVSYRVPMTIRWMAFAVAIGCLIGIACLPRKWKTDSTPASNRKPTLTMCDMFKSAKAWNLFFMLLLGMSSMSYIVSVYKIIGIQYIKDDHFVSFTGSVTFFVSCFGRIFYGFLFDKYYWKRVMVVTYLLLIIFLVTFDFCLESKFLFSFWIIAIGFLGASIYNSVLIQSDKDFPLDKWILSYICLAFIPDFGLPYVFEKWITPEIGYFASFSILAGLTGIAVLEVIFHPDKVGLIDDKKENEDTFIS</sequence>
<evidence type="ECO:0000256" key="5">
    <source>
        <dbReference type="ARBA" id="ARBA00023136"/>
    </source>
</evidence>
<reference evidence="7 8" key="1">
    <citation type="submission" date="2016-11" db="EMBL/GenBank/DDBJ databases">
        <title>The macronuclear genome of Stentor coeruleus: a giant cell with tiny introns.</title>
        <authorList>
            <person name="Slabodnick M."/>
            <person name="Ruby J.G."/>
            <person name="Reiff S.B."/>
            <person name="Swart E.C."/>
            <person name="Gosai S."/>
            <person name="Prabakaran S."/>
            <person name="Witkowska E."/>
            <person name="Larue G.E."/>
            <person name="Fisher S."/>
            <person name="Freeman R.M."/>
            <person name="Gunawardena J."/>
            <person name="Chu W."/>
            <person name="Stover N.A."/>
            <person name="Gregory B.D."/>
            <person name="Nowacki M."/>
            <person name="Derisi J."/>
            <person name="Roy S.W."/>
            <person name="Marshall W.F."/>
            <person name="Sood P."/>
        </authorList>
    </citation>
    <scope>NUCLEOTIDE SEQUENCE [LARGE SCALE GENOMIC DNA]</scope>
    <source>
        <strain evidence="7">WM001</strain>
    </source>
</reference>
<evidence type="ECO:0000256" key="3">
    <source>
        <dbReference type="ARBA" id="ARBA00022692"/>
    </source>
</evidence>
<keyword evidence="5 6" id="KW-0472">Membrane</keyword>
<keyword evidence="2" id="KW-0813">Transport</keyword>
<feature type="transmembrane region" description="Helical" evidence="6">
    <location>
        <begin position="363"/>
        <end position="381"/>
    </location>
</feature>
<evidence type="ECO:0008006" key="9">
    <source>
        <dbReference type="Google" id="ProtNLM"/>
    </source>
</evidence>
<evidence type="ECO:0000313" key="7">
    <source>
        <dbReference type="EMBL" id="OMJ84627.1"/>
    </source>
</evidence>
<comment type="caution">
    <text evidence="7">The sequence shown here is derived from an EMBL/GenBank/DDBJ whole genome shotgun (WGS) entry which is preliminary data.</text>
</comment>
<dbReference type="GO" id="GO:0016020">
    <property type="term" value="C:membrane"/>
    <property type="evidence" value="ECO:0007669"/>
    <property type="project" value="UniProtKB-SubCell"/>
</dbReference>
<dbReference type="Gene3D" id="1.20.1250.20">
    <property type="entry name" value="MFS general substrate transporter like domains"/>
    <property type="match status" value="1"/>
</dbReference>
<feature type="transmembrane region" description="Helical" evidence="6">
    <location>
        <begin position="393"/>
        <end position="411"/>
    </location>
</feature>
<feature type="transmembrane region" description="Helical" evidence="6">
    <location>
        <begin position="329"/>
        <end position="351"/>
    </location>
</feature>